<dbReference type="Gene3D" id="3.10.290.30">
    <property type="entry name" value="MM3350-like"/>
    <property type="match status" value="1"/>
</dbReference>
<sequence length="206" mass="22678">MPRHPDAPEPSPLDPAALRVSLDDVEPPVWRRLDVASDLTLDDAHDALQPAMGWTNSHLHDVLWVLDRIGDEGLALTSAEYLEPVDVRAAFAALDLDAEWIGAGTREVQTLPVLEFRELLRTFGLVRRYRGRLLLTKLGMQLRGDQARLPAHLAASLPVGREEHERLPQLLALVAVAAGRSPEAREDPPPPDPALVAFARTALTTR</sequence>
<protein>
    <recommendedName>
        <fullName evidence="1">Plasmid pRiA4b Orf3-like domain-containing protein</fullName>
    </recommendedName>
</protein>
<name>A0ABV4H7P4_9ACTN</name>
<dbReference type="RefSeq" id="WP_370443018.1">
    <property type="nucleotide sequence ID" value="NZ_JBGFTU010000029.1"/>
</dbReference>
<dbReference type="SUPFAM" id="SSF159941">
    <property type="entry name" value="MM3350-like"/>
    <property type="match status" value="1"/>
</dbReference>
<dbReference type="PANTHER" id="PTHR41878">
    <property type="entry name" value="LEXA REPRESSOR-RELATED"/>
    <property type="match status" value="1"/>
</dbReference>
<comment type="caution">
    <text evidence="2">The sequence shown here is derived from an EMBL/GenBank/DDBJ whole genome shotgun (WGS) entry which is preliminary data.</text>
</comment>
<evidence type="ECO:0000313" key="2">
    <source>
        <dbReference type="EMBL" id="MEZ0166807.1"/>
    </source>
</evidence>
<proteinExistence type="predicted"/>
<evidence type="ECO:0000259" key="1">
    <source>
        <dbReference type="Pfam" id="PF07929"/>
    </source>
</evidence>
<dbReference type="PANTHER" id="PTHR41878:SF1">
    <property type="entry name" value="TNPR PROTEIN"/>
    <property type="match status" value="1"/>
</dbReference>
<dbReference type="Proteomes" id="UP001565927">
    <property type="component" value="Unassembled WGS sequence"/>
</dbReference>
<accession>A0ABV4H7P4</accession>
<dbReference type="InterPro" id="IPR012912">
    <property type="entry name" value="Plasmid_pRiA4b_Orf3-like"/>
</dbReference>
<dbReference type="EMBL" id="JBGFTU010000029">
    <property type="protein sequence ID" value="MEZ0166807.1"/>
    <property type="molecule type" value="Genomic_DNA"/>
</dbReference>
<feature type="domain" description="Plasmid pRiA4b Orf3-like" evidence="1">
    <location>
        <begin position="17"/>
        <end position="71"/>
    </location>
</feature>
<evidence type="ECO:0000313" key="3">
    <source>
        <dbReference type="Proteomes" id="UP001565927"/>
    </source>
</evidence>
<dbReference type="InterPro" id="IPR024047">
    <property type="entry name" value="MM3350-like_sf"/>
</dbReference>
<organism evidence="2 3">
    <name type="scientific">Kineococcus halophytocola</name>
    <dbReference type="NCBI Taxonomy" id="3234027"/>
    <lineage>
        <taxon>Bacteria</taxon>
        <taxon>Bacillati</taxon>
        <taxon>Actinomycetota</taxon>
        <taxon>Actinomycetes</taxon>
        <taxon>Kineosporiales</taxon>
        <taxon>Kineosporiaceae</taxon>
        <taxon>Kineococcus</taxon>
    </lineage>
</organism>
<keyword evidence="3" id="KW-1185">Reference proteome</keyword>
<gene>
    <name evidence="2" type="ORF">AB2L27_18795</name>
</gene>
<dbReference type="Pfam" id="PF07929">
    <property type="entry name" value="PRiA4_ORF3"/>
    <property type="match status" value="1"/>
</dbReference>
<reference evidence="2 3" key="1">
    <citation type="submission" date="2024-07" db="EMBL/GenBank/DDBJ databases">
        <authorList>
            <person name="Thanompreechachai J."/>
            <person name="Duangmal K."/>
        </authorList>
    </citation>
    <scope>NUCLEOTIDE SEQUENCE [LARGE SCALE GENOMIC DNA]</scope>
    <source>
        <strain evidence="2 3">LSe6-4</strain>
    </source>
</reference>